<dbReference type="GO" id="GO:0000030">
    <property type="term" value="F:mannosyltransferase activity"/>
    <property type="evidence" value="ECO:0007669"/>
    <property type="project" value="InterPro"/>
</dbReference>
<keyword evidence="5" id="KW-0961">Cell wall biogenesis/degradation</keyword>
<feature type="coiled-coil region" evidence="6">
    <location>
        <begin position="183"/>
        <end position="210"/>
    </location>
</feature>
<dbReference type="InterPro" id="IPR021988">
    <property type="entry name" value="BMT1"/>
</dbReference>
<keyword evidence="8" id="KW-1133">Transmembrane helix</keyword>
<dbReference type="AlphaFoldDB" id="A0A7H9HMV8"/>
<evidence type="ECO:0000256" key="8">
    <source>
        <dbReference type="SAM" id="Phobius"/>
    </source>
</evidence>
<keyword evidence="8" id="KW-0472">Membrane</keyword>
<reference evidence="9 10" key="1">
    <citation type="submission" date="2020-06" db="EMBL/GenBank/DDBJ databases">
        <title>The yeast mating-type switching endonuclease HO is a domesticated member of an unorthodox homing genetic element family.</title>
        <authorList>
            <person name="Coughlan A.Y."/>
            <person name="Lombardi L."/>
            <person name="Braun-Galleani S."/>
            <person name="Martos A.R."/>
            <person name="Galeote V."/>
            <person name="Bigey F."/>
            <person name="Dequin S."/>
            <person name="Byrne K.P."/>
            <person name="Wolfe K.H."/>
        </authorList>
    </citation>
    <scope>NUCLEOTIDE SEQUENCE [LARGE SCALE GENOMIC DNA]</scope>
    <source>
        <strain evidence="9 10">CBS2947</strain>
    </source>
</reference>
<keyword evidence="3" id="KW-0328">Glycosyltransferase</keyword>
<gene>
    <name evidence="9" type="ORF">HG537_0A08980</name>
</gene>
<dbReference type="OrthoDB" id="3631276at2759"/>
<evidence type="ECO:0000256" key="7">
    <source>
        <dbReference type="SAM" id="MobiDB-lite"/>
    </source>
</evidence>
<feature type="compositionally biased region" description="Basic and acidic residues" evidence="7">
    <location>
        <begin position="678"/>
        <end position="690"/>
    </location>
</feature>
<keyword evidence="4" id="KW-0735">Signal-anchor</keyword>
<feature type="region of interest" description="Disordered" evidence="7">
    <location>
        <begin position="657"/>
        <end position="701"/>
    </location>
</feature>
<protein>
    <recommendedName>
        <fullName evidence="11">Glycosyltransferase family 91 protein</fullName>
    </recommendedName>
</protein>
<proteinExistence type="inferred from homology"/>
<evidence type="ECO:0000256" key="5">
    <source>
        <dbReference type="ARBA" id="ARBA00023316"/>
    </source>
</evidence>
<accession>A0A7H9HMV8</accession>
<keyword evidence="3" id="KW-0808">Transferase</keyword>
<name>A0A7H9HMV8_9SACH</name>
<evidence type="ECO:0000313" key="10">
    <source>
        <dbReference type="Proteomes" id="UP000510647"/>
    </source>
</evidence>
<evidence type="ECO:0000256" key="3">
    <source>
        <dbReference type="ARBA" id="ARBA00022676"/>
    </source>
</evidence>
<evidence type="ECO:0000256" key="2">
    <source>
        <dbReference type="ARBA" id="ARBA00009486"/>
    </source>
</evidence>
<dbReference type="Proteomes" id="UP000510647">
    <property type="component" value="Chromosome 1"/>
</dbReference>
<evidence type="ECO:0000256" key="6">
    <source>
        <dbReference type="SAM" id="Coils"/>
    </source>
</evidence>
<keyword evidence="10" id="KW-1185">Reference proteome</keyword>
<dbReference type="GO" id="GO:0071555">
    <property type="term" value="P:cell wall organization"/>
    <property type="evidence" value="ECO:0007669"/>
    <property type="project" value="UniProtKB-KW"/>
</dbReference>
<evidence type="ECO:0000256" key="4">
    <source>
        <dbReference type="ARBA" id="ARBA00022968"/>
    </source>
</evidence>
<evidence type="ECO:0008006" key="11">
    <source>
        <dbReference type="Google" id="ProtNLM"/>
    </source>
</evidence>
<dbReference type="Pfam" id="PF12141">
    <property type="entry name" value="BMT"/>
    <property type="match status" value="2"/>
</dbReference>
<keyword evidence="6" id="KW-0175">Coiled coil</keyword>
<feature type="compositionally biased region" description="Acidic residues" evidence="7">
    <location>
        <begin position="662"/>
        <end position="677"/>
    </location>
</feature>
<dbReference type="GO" id="GO:0016020">
    <property type="term" value="C:membrane"/>
    <property type="evidence" value="ECO:0007669"/>
    <property type="project" value="UniProtKB-SubCell"/>
</dbReference>
<feature type="transmembrane region" description="Helical" evidence="8">
    <location>
        <begin position="47"/>
        <end position="66"/>
    </location>
</feature>
<organism evidence="9 10">
    <name type="scientific">Torulaspora globosa</name>
    <dbReference type="NCBI Taxonomy" id="48254"/>
    <lineage>
        <taxon>Eukaryota</taxon>
        <taxon>Fungi</taxon>
        <taxon>Dikarya</taxon>
        <taxon>Ascomycota</taxon>
        <taxon>Saccharomycotina</taxon>
        <taxon>Saccharomycetes</taxon>
        <taxon>Saccharomycetales</taxon>
        <taxon>Saccharomycetaceae</taxon>
        <taxon>Torulaspora</taxon>
    </lineage>
</organism>
<keyword evidence="8" id="KW-0812">Transmembrane</keyword>
<feature type="compositionally biased region" description="Acidic residues" evidence="7">
    <location>
        <begin position="691"/>
        <end position="701"/>
    </location>
</feature>
<evidence type="ECO:0000256" key="1">
    <source>
        <dbReference type="ARBA" id="ARBA00004606"/>
    </source>
</evidence>
<comment type="similarity">
    <text evidence="2">Belongs to the BMT family.</text>
</comment>
<comment type="subcellular location">
    <subcellularLocation>
        <location evidence="1">Membrane</location>
        <topology evidence="1">Single-pass type II membrane protein</topology>
    </subcellularLocation>
</comment>
<dbReference type="EMBL" id="CP059267">
    <property type="protein sequence ID" value="QLQ78650.1"/>
    <property type="molecule type" value="Genomic_DNA"/>
</dbReference>
<sequence length="701" mass="81063">MAGKPSLRQRANEMGGIQYALRAKRSLQGWIVNFYSRMSMILFRRRSNLVLILLVLVAVVVGRSAMRERIAPIGRSWQNVDVVETKPDLLHVDVSQLLKRRPLGRSPVTERMIMQEYTKEDITGFVSNLDVDKLVARKKQQADKDHTKIDAKLNLNDYKNLATCKDLAYLSSIYHSTEKVLLEDDLKTLRAKLRSEKNFLTNEIANDDAEKGLTENEIIQQKWFQFGTSAVWLEREQCYVAYSRVIYAPSGIRDEPHLSLVRAQAFDKDWKEIKGKRIPYVDMPIPKDMPEALKKIDKELGLSDCQEYRKESSEYESCVVENAKNRLLAQNRKDKIMSKYYMTYPTILNIPFNPWGDWRGPEDPKVILRKAKGYEEPVVMFNIWDDHLERRIMVAFMPHRKVDPLIKLKVMGREQRGAEKNWTPFFHRNSGESSVSRGFLHFIYSFSPLEILKCSLNDGFCEMVFEADTLRITEGNRFDGFRGGTQFVSLPDVLPQVRGQQIWIGFPKQHISDCGCGDRYYRPMFSVLAEHDGVYSQELLVPALGFNIDVISWDLKGTYCKEVNILSPNAIAHWDVVQQDPHTKIFEDYLTISVSEADINTRVVTIRGLLNYILNMYREKELQEKFEISEQADAIVGQTLQCLKSSAFNYCKLYGEAHPEPKDEEDNQNDFQPDDFQPDDHQQDESSDDHNQDDDNNDASD</sequence>
<evidence type="ECO:0000313" key="9">
    <source>
        <dbReference type="EMBL" id="QLQ78650.1"/>
    </source>
</evidence>